<dbReference type="Gene3D" id="3.30.50.10">
    <property type="entry name" value="Erythroid Transcription Factor GATA-1, subunit A"/>
    <property type="match status" value="1"/>
</dbReference>
<dbReference type="InterPro" id="IPR000898">
    <property type="entry name" value="Indolamine_dOase"/>
</dbReference>
<evidence type="ECO:0000256" key="7">
    <source>
        <dbReference type="ARBA" id="ARBA00023125"/>
    </source>
</evidence>
<dbReference type="GO" id="GO:0034354">
    <property type="term" value="P:'de novo' NAD+ biosynthetic process from L-tryptophan"/>
    <property type="evidence" value="ECO:0000318"/>
    <property type="project" value="GO_Central"/>
</dbReference>
<dbReference type="SMART" id="SM00399">
    <property type="entry name" value="ZnF_C4"/>
    <property type="match status" value="1"/>
</dbReference>
<dbReference type="PROSITE" id="PS51843">
    <property type="entry name" value="NR_LBD"/>
    <property type="match status" value="1"/>
</dbReference>
<dbReference type="Pfam" id="PF00104">
    <property type="entry name" value="Hormone_recep"/>
    <property type="match status" value="1"/>
</dbReference>
<dbReference type="GO" id="GO:0033754">
    <property type="term" value="F:indoleamine 2,3-dioxygenase activity"/>
    <property type="evidence" value="ECO:0000318"/>
    <property type="project" value="GO_Central"/>
</dbReference>
<dbReference type="SUPFAM" id="SSF140959">
    <property type="entry name" value="Indolic compounds 2,3-dioxygenase-like"/>
    <property type="match status" value="1"/>
</dbReference>
<keyword evidence="9" id="KW-0675">Receptor</keyword>
<keyword evidence="4" id="KW-0862">Zinc</keyword>
<evidence type="ECO:0000256" key="10">
    <source>
        <dbReference type="ARBA" id="ARBA00023242"/>
    </source>
</evidence>
<dbReference type="InterPro" id="IPR001628">
    <property type="entry name" value="Znf_hrmn_rcpt"/>
</dbReference>
<evidence type="ECO:0000256" key="6">
    <source>
        <dbReference type="ARBA" id="ARBA00023015"/>
    </source>
</evidence>
<name>A0A2A6BN08_PRIPA</name>
<reference evidence="11" key="2">
    <citation type="submission" date="2022-06" db="UniProtKB">
        <authorList>
            <consortium name="EnsemblMetazoa"/>
        </authorList>
    </citation>
    <scope>IDENTIFICATION</scope>
    <source>
        <strain evidence="11">PS312</strain>
    </source>
</reference>
<keyword evidence="10" id="KW-0539">Nucleus</keyword>
<dbReference type="InterPro" id="IPR000536">
    <property type="entry name" value="Nucl_hrmn_rcpt_lig-bd"/>
</dbReference>
<gene>
    <name evidence="11" type="primary">WBGene00100659</name>
</gene>
<evidence type="ECO:0000256" key="1">
    <source>
        <dbReference type="ARBA" id="ARBA00007119"/>
    </source>
</evidence>
<evidence type="ECO:0000256" key="5">
    <source>
        <dbReference type="ARBA" id="ARBA00023004"/>
    </source>
</evidence>
<dbReference type="InterPro" id="IPR035500">
    <property type="entry name" value="NHR-like_dom_sf"/>
</dbReference>
<dbReference type="GO" id="GO:0043565">
    <property type="term" value="F:sequence-specific DNA binding"/>
    <property type="evidence" value="ECO:0007669"/>
    <property type="project" value="InterPro"/>
</dbReference>
<dbReference type="Proteomes" id="UP000005239">
    <property type="component" value="Unassembled WGS sequence"/>
</dbReference>
<keyword evidence="6" id="KW-0805">Transcription regulation</keyword>
<dbReference type="PANTHER" id="PTHR28657">
    <property type="entry name" value="INDOLEAMINE 2,3-DIOXYGENASE"/>
    <property type="match status" value="1"/>
</dbReference>
<dbReference type="GO" id="GO:0003700">
    <property type="term" value="F:DNA-binding transcription factor activity"/>
    <property type="evidence" value="ECO:0007669"/>
    <property type="project" value="InterPro"/>
</dbReference>
<dbReference type="GO" id="GO:0005737">
    <property type="term" value="C:cytoplasm"/>
    <property type="evidence" value="ECO:0000318"/>
    <property type="project" value="GO_Central"/>
</dbReference>
<dbReference type="InterPro" id="IPR013088">
    <property type="entry name" value="Znf_NHR/GATA"/>
</dbReference>
<dbReference type="GO" id="GO:0008270">
    <property type="term" value="F:zinc ion binding"/>
    <property type="evidence" value="ECO:0007669"/>
    <property type="project" value="UniProtKB-KW"/>
</dbReference>
<keyword evidence="5" id="KW-0408">Iron</keyword>
<dbReference type="GO" id="GO:0019441">
    <property type="term" value="P:L-tryptophan catabolic process to kynurenine"/>
    <property type="evidence" value="ECO:0000318"/>
    <property type="project" value="GO_Central"/>
</dbReference>
<evidence type="ECO:0000256" key="9">
    <source>
        <dbReference type="ARBA" id="ARBA00023170"/>
    </source>
</evidence>
<evidence type="ECO:0000256" key="3">
    <source>
        <dbReference type="ARBA" id="ARBA00022771"/>
    </source>
</evidence>
<organism evidence="11 12">
    <name type="scientific">Pristionchus pacificus</name>
    <name type="common">Parasitic nematode worm</name>
    <dbReference type="NCBI Taxonomy" id="54126"/>
    <lineage>
        <taxon>Eukaryota</taxon>
        <taxon>Metazoa</taxon>
        <taxon>Ecdysozoa</taxon>
        <taxon>Nematoda</taxon>
        <taxon>Chromadorea</taxon>
        <taxon>Rhabditida</taxon>
        <taxon>Rhabditina</taxon>
        <taxon>Diplogasteromorpha</taxon>
        <taxon>Diplogasteroidea</taxon>
        <taxon>Neodiplogasteridae</taxon>
        <taxon>Pristionchus</taxon>
    </lineage>
</organism>
<dbReference type="Pfam" id="PF00105">
    <property type="entry name" value="zf-C4"/>
    <property type="match status" value="1"/>
</dbReference>
<dbReference type="Gene3D" id="1.20.58.480">
    <property type="match status" value="1"/>
</dbReference>
<dbReference type="SUPFAM" id="SSF57716">
    <property type="entry name" value="Glucocorticoid receptor-like (DNA-binding domain)"/>
    <property type="match status" value="1"/>
</dbReference>
<keyword evidence="12" id="KW-1185">Reference proteome</keyword>
<dbReference type="Pfam" id="PF01231">
    <property type="entry name" value="IDO"/>
    <property type="match status" value="1"/>
</dbReference>
<keyword evidence="3" id="KW-0863">Zinc-finger</keyword>
<dbReference type="SMART" id="SM00430">
    <property type="entry name" value="HOLI"/>
    <property type="match status" value="1"/>
</dbReference>
<evidence type="ECO:0000256" key="8">
    <source>
        <dbReference type="ARBA" id="ARBA00023163"/>
    </source>
</evidence>
<evidence type="ECO:0000313" key="12">
    <source>
        <dbReference type="Proteomes" id="UP000005239"/>
    </source>
</evidence>
<keyword evidence="8" id="KW-0804">Transcription</keyword>
<accession>A0A8R1U8K2</accession>
<sequence length="684" mass="78400">MEERICLVCSVPITVSHLGVDVCRACAAFFKRTTIAGRSFTCIQKEGKCTYRRLYSPGDCRSCCDRRLVREREYAELNDLQMMDHPSEKLYIIHFTVLREMTQIAASESMQMLKEAFDEYESLSTSDKATVFKSFFGKLRFLEIFYYSSLYFGEDSNCSYMVSLITCLNTGNVEDWVTVKDEVERKDELRASLKGFADEYLFLVEPMLRMDKLTEREFHALLVLAFCDNVIDLPLSDETFDNFERIRLKVLAELREYYRHEMRLDDFSNRLGNLMIIAQGAGEAVMLWTMTYADLLKEYHISSKRGFVLEHPVTDLDDAKFREWRNLCKRITSGADVGTIRRSLNYIEDFDVDALTTHEEQRHAKLFLETIVQGYLYMDINAYEEEDLSKVPDRLPESLALPCMKLSQLLGMKPVISHASVSLANVKLIEGKDNEEFVAENLELIIPRTYMKDADTEGYSWFFRVTAEIEAGFAPAIHSIGSACYESIQGNSEIDLEESLTAIISSCEKARLGFKRYRVNLPPRVFYYEVRPCLWGYDQLPNGMKFGSSEEAVKYRGASASESTSMQVVDAFLNINYNPMQKGIIVANRSFMPAGHRKFIEYVEKAVAKDDNDNSLLHRIHSHPLFPSAMKSLKDLRSEHVNLVTLYVITQMKSGSESPVSPGKMLLGFIKSFRDACIVTEKSE</sequence>
<evidence type="ECO:0000313" key="11">
    <source>
        <dbReference type="EnsemblMetazoa" id="PPA11105.1"/>
    </source>
</evidence>
<dbReference type="PROSITE" id="PS51030">
    <property type="entry name" value="NUCLEAR_REC_DBD_2"/>
    <property type="match status" value="1"/>
</dbReference>
<dbReference type="GO" id="GO:0004833">
    <property type="term" value="F:L-tryptophan 2,3-dioxygenase activity"/>
    <property type="evidence" value="ECO:0000318"/>
    <property type="project" value="GO_Central"/>
</dbReference>
<dbReference type="GO" id="GO:0020037">
    <property type="term" value="F:heme binding"/>
    <property type="evidence" value="ECO:0007669"/>
    <property type="project" value="InterPro"/>
</dbReference>
<dbReference type="PANTHER" id="PTHR28657:SF5">
    <property type="entry name" value="INDOLEAMINE 2,3-DIOXYGENASE"/>
    <property type="match status" value="1"/>
</dbReference>
<dbReference type="EnsemblMetazoa" id="PPA11105.1">
    <property type="protein sequence ID" value="PPA11105.1"/>
    <property type="gene ID" value="WBGene00100659"/>
</dbReference>
<dbReference type="InterPro" id="IPR037217">
    <property type="entry name" value="Trp/Indoleamine_2_3_dOase-like"/>
</dbReference>
<evidence type="ECO:0000256" key="2">
    <source>
        <dbReference type="ARBA" id="ARBA00022723"/>
    </source>
</evidence>
<dbReference type="SUPFAM" id="SSF48508">
    <property type="entry name" value="Nuclear receptor ligand-binding domain"/>
    <property type="match status" value="1"/>
</dbReference>
<comment type="similarity">
    <text evidence="1">Belongs to the indoleamine 2,3-dioxygenase family.</text>
</comment>
<proteinExistence type="inferred from homology"/>
<keyword evidence="2" id="KW-0479">Metal-binding</keyword>
<accession>A0A2A6BN08</accession>
<reference evidence="12" key="1">
    <citation type="journal article" date="2008" name="Nat. Genet.">
        <title>The Pristionchus pacificus genome provides a unique perspective on nematode lifestyle and parasitism.</title>
        <authorList>
            <person name="Dieterich C."/>
            <person name="Clifton S.W."/>
            <person name="Schuster L.N."/>
            <person name="Chinwalla A."/>
            <person name="Delehaunty K."/>
            <person name="Dinkelacker I."/>
            <person name="Fulton L."/>
            <person name="Fulton R."/>
            <person name="Godfrey J."/>
            <person name="Minx P."/>
            <person name="Mitreva M."/>
            <person name="Roeseler W."/>
            <person name="Tian H."/>
            <person name="Witte H."/>
            <person name="Yang S.P."/>
            <person name="Wilson R.K."/>
            <person name="Sommer R.J."/>
        </authorList>
    </citation>
    <scope>NUCLEOTIDE SEQUENCE [LARGE SCALE GENOMIC DNA]</scope>
    <source>
        <strain evidence="12">PS312</strain>
    </source>
</reference>
<dbReference type="AlphaFoldDB" id="A0A2A6BN08"/>
<protein>
    <submittedName>
        <fullName evidence="11">Nuclear receptor</fullName>
    </submittedName>
</protein>
<dbReference type="Gene3D" id="1.10.565.10">
    <property type="entry name" value="Retinoid X Receptor"/>
    <property type="match status" value="1"/>
</dbReference>
<evidence type="ECO:0000256" key="4">
    <source>
        <dbReference type="ARBA" id="ARBA00022833"/>
    </source>
</evidence>
<keyword evidence="7" id="KW-0238">DNA-binding</keyword>